<feature type="compositionally biased region" description="Basic residues" evidence="1">
    <location>
        <begin position="625"/>
        <end position="635"/>
    </location>
</feature>
<dbReference type="Proteomes" id="UP000236333">
    <property type="component" value="Unassembled WGS sequence"/>
</dbReference>
<keyword evidence="3" id="KW-1185">Reference proteome</keyword>
<comment type="caution">
    <text evidence="2">The sequence shown here is derived from an EMBL/GenBank/DDBJ whole genome shotgun (WGS) entry which is preliminary data.</text>
</comment>
<dbReference type="AlphaFoldDB" id="A0A2J8AHY2"/>
<feature type="region of interest" description="Disordered" evidence="1">
    <location>
        <begin position="465"/>
        <end position="496"/>
    </location>
</feature>
<proteinExistence type="predicted"/>
<reference evidence="2 3" key="1">
    <citation type="journal article" date="2017" name="Mol. Biol. Evol.">
        <title>The 4-celled Tetrabaena socialis nuclear genome reveals the essential components for genetic control of cell number at the origin of multicellularity in the volvocine lineage.</title>
        <authorList>
            <person name="Featherston J."/>
            <person name="Arakaki Y."/>
            <person name="Hanschen E.R."/>
            <person name="Ferris P.J."/>
            <person name="Michod R.E."/>
            <person name="Olson B.J.S.C."/>
            <person name="Nozaki H."/>
            <person name="Durand P.M."/>
        </authorList>
    </citation>
    <scope>NUCLEOTIDE SEQUENCE [LARGE SCALE GENOMIC DNA]</scope>
    <source>
        <strain evidence="2 3">NIES-571</strain>
    </source>
</reference>
<feature type="compositionally biased region" description="Low complexity" evidence="1">
    <location>
        <begin position="468"/>
        <end position="496"/>
    </location>
</feature>
<protein>
    <submittedName>
        <fullName evidence="2">Uncharacterized protein</fullName>
    </submittedName>
</protein>
<feature type="compositionally biased region" description="Low complexity" evidence="1">
    <location>
        <begin position="642"/>
        <end position="663"/>
    </location>
</feature>
<gene>
    <name evidence="2" type="ORF">TSOC_001039</name>
</gene>
<dbReference type="EMBL" id="PGGS01000015">
    <property type="protein sequence ID" value="PNH12122.1"/>
    <property type="molecule type" value="Genomic_DNA"/>
</dbReference>
<evidence type="ECO:0000313" key="3">
    <source>
        <dbReference type="Proteomes" id="UP000236333"/>
    </source>
</evidence>
<evidence type="ECO:0000313" key="2">
    <source>
        <dbReference type="EMBL" id="PNH12122.1"/>
    </source>
</evidence>
<feature type="compositionally biased region" description="Low complexity" evidence="1">
    <location>
        <begin position="608"/>
        <end position="624"/>
    </location>
</feature>
<organism evidence="2 3">
    <name type="scientific">Tetrabaena socialis</name>
    <dbReference type="NCBI Taxonomy" id="47790"/>
    <lineage>
        <taxon>Eukaryota</taxon>
        <taxon>Viridiplantae</taxon>
        <taxon>Chlorophyta</taxon>
        <taxon>core chlorophytes</taxon>
        <taxon>Chlorophyceae</taxon>
        <taxon>CS clade</taxon>
        <taxon>Chlamydomonadales</taxon>
        <taxon>Tetrabaenaceae</taxon>
        <taxon>Tetrabaena</taxon>
    </lineage>
</organism>
<evidence type="ECO:0000256" key="1">
    <source>
        <dbReference type="SAM" id="MobiDB-lite"/>
    </source>
</evidence>
<sequence>MYAHVHGPAPPLAPGCGATATRLRRRGCGTRSPAVLGPPSGMLLRHGARAADGRGERLLLRGFCRLAVPCLRGAPQQRTAARHGGAGGRRQHLVHIKVVRLVRQRPLVMLLLRCVRHQLLLLHLRSVRRRLVMLLERRHVLRNARNKAVGRVLHQLAGAGDGKGRPQVPRDSVAAALARARRGLPLRRPQLRGPRRLPRHRLYQQPHLLLQLRLIIGLACTATATTARRAAVVGVMQDLALGRSALVARHRTTAAVHGKPDAGPPRLLLLLLLPAQPRLLLLPGEPQALLRLLLPPGARPPGAALLRALLLLPCSRRGVVVAPRAAACPAKPGPASTARLLPPSLIAATAVPFPFNCACCVAIPKPRWPLVPRLHGRLHVEVNTQQAAQLGGAEGGGGARGGGLRGHLRLALRGACLAGGQLRLKPPHLHAGAHARLDAVLGRPSSLFMALKELVAHRPRLCSRRARSAASTASPSDSSAPSTSSRASKRAASATADSSSAAHARCAVACSALSRCAAGDGGGWAAEGTVAASSAACGRAVALVAGDARGELLAQASSMWLPPPSETAAPPAAGGRVGPARRGPAVARGRLPLRPLEPGWLPAPVERAASASSRSALHDASSPSRRLRRRQRTRGRAGGVGFSPSSSAAARAGAALGPALGFSERTAGSRPRVDLSRARGGAGQQGVPGQVGEKPAEGDAAAA</sequence>
<accession>A0A2J8AHY2</accession>
<feature type="region of interest" description="Disordered" evidence="1">
    <location>
        <begin position="559"/>
        <end position="703"/>
    </location>
</feature>
<feature type="compositionally biased region" description="Low complexity" evidence="1">
    <location>
        <begin position="566"/>
        <end position="590"/>
    </location>
</feature>
<name>A0A2J8AHY2_9CHLO</name>